<dbReference type="InterPro" id="IPR036388">
    <property type="entry name" value="WH-like_DNA-bd_sf"/>
</dbReference>
<dbReference type="AlphaFoldDB" id="A0A4Y3WWS3"/>
<evidence type="ECO:0000313" key="6">
    <source>
        <dbReference type="Proteomes" id="UP000320338"/>
    </source>
</evidence>
<keyword evidence="1" id="KW-0805">Transcription regulation</keyword>
<comment type="caution">
    <text evidence="5">The sequence shown here is derived from an EMBL/GenBank/DDBJ whole genome shotgun (WGS) entry which is preliminary data.</text>
</comment>
<sequence length="99" mass="10813">MLDHVTSKWAVLVLAALDTGPLRFSALRRRIDGVSEKMLSQTLRTLEADGFLTREVAPTTPPQVTYGLTTLGADLTPHLAGLLGFIQTRLPEIEAARSR</sequence>
<keyword evidence="3" id="KW-0804">Transcription</keyword>
<evidence type="ECO:0000259" key="4">
    <source>
        <dbReference type="PROSITE" id="PS51118"/>
    </source>
</evidence>
<dbReference type="InterPro" id="IPR002577">
    <property type="entry name" value="HTH_HxlR"/>
</dbReference>
<dbReference type="PANTHER" id="PTHR33204:SF37">
    <property type="entry name" value="HTH-TYPE TRANSCRIPTIONAL REGULATOR YODB"/>
    <property type="match status" value="1"/>
</dbReference>
<gene>
    <name evidence="5" type="ORF">PHY01_41190</name>
</gene>
<protein>
    <submittedName>
        <fullName evidence="5">HxlR family transcriptional regulator</fullName>
    </submittedName>
</protein>
<name>A0A4Y3WWS3_9PSEU</name>
<dbReference type="Proteomes" id="UP000320338">
    <property type="component" value="Unassembled WGS sequence"/>
</dbReference>
<dbReference type="InterPro" id="IPR036390">
    <property type="entry name" value="WH_DNA-bd_sf"/>
</dbReference>
<dbReference type="Gene3D" id="1.10.10.10">
    <property type="entry name" value="Winged helix-like DNA-binding domain superfamily/Winged helix DNA-binding domain"/>
    <property type="match status" value="1"/>
</dbReference>
<dbReference type="PROSITE" id="PS51118">
    <property type="entry name" value="HTH_HXLR"/>
    <property type="match status" value="1"/>
</dbReference>
<dbReference type="SUPFAM" id="SSF46785">
    <property type="entry name" value="Winged helix' DNA-binding domain"/>
    <property type="match status" value="1"/>
</dbReference>
<proteinExistence type="predicted"/>
<dbReference type="Pfam" id="PF01638">
    <property type="entry name" value="HxlR"/>
    <property type="match status" value="1"/>
</dbReference>
<dbReference type="EMBL" id="BJNG01000037">
    <property type="protein sequence ID" value="GEC21836.1"/>
    <property type="molecule type" value="Genomic_DNA"/>
</dbReference>
<keyword evidence="2" id="KW-0238">DNA-binding</keyword>
<evidence type="ECO:0000256" key="1">
    <source>
        <dbReference type="ARBA" id="ARBA00023015"/>
    </source>
</evidence>
<evidence type="ECO:0000256" key="2">
    <source>
        <dbReference type="ARBA" id="ARBA00023125"/>
    </source>
</evidence>
<accession>A0A4Y3WWS3</accession>
<dbReference type="GO" id="GO:0003677">
    <property type="term" value="F:DNA binding"/>
    <property type="evidence" value="ECO:0007669"/>
    <property type="project" value="UniProtKB-KW"/>
</dbReference>
<keyword evidence="6" id="KW-1185">Reference proteome</keyword>
<dbReference type="PANTHER" id="PTHR33204">
    <property type="entry name" value="TRANSCRIPTIONAL REGULATOR, MARR FAMILY"/>
    <property type="match status" value="1"/>
</dbReference>
<reference evidence="5 6" key="1">
    <citation type="submission" date="2019-06" db="EMBL/GenBank/DDBJ databases">
        <title>Whole genome shotgun sequence of Pseudonocardia hydrocarbonoxydans NBRC 14498.</title>
        <authorList>
            <person name="Hosoyama A."/>
            <person name="Uohara A."/>
            <person name="Ohji S."/>
            <person name="Ichikawa N."/>
        </authorList>
    </citation>
    <scope>NUCLEOTIDE SEQUENCE [LARGE SCALE GENOMIC DNA]</scope>
    <source>
        <strain evidence="5 6">NBRC 14498</strain>
    </source>
</reference>
<evidence type="ECO:0000256" key="3">
    <source>
        <dbReference type="ARBA" id="ARBA00023163"/>
    </source>
</evidence>
<evidence type="ECO:0000313" key="5">
    <source>
        <dbReference type="EMBL" id="GEC21836.1"/>
    </source>
</evidence>
<feature type="domain" description="HTH hxlR-type" evidence="4">
    <location>
        <begin position="1"/>
        <end position="94"/>
    </location>
</feature>
<organism evidence="5 6">
    <name type="scientific">Pseudonocardia hydrocarbonoxydans</name>
    <dbReference type="NCBI Taxonomy" id="76726"/>
    <lineage>
        <taxon>Bacteria</taxon>
        <taxon>Bacillati</taxon>
        <taxon>Actinomycetota</taxon>
        <taxon>Actinomycetes</taxon>
        <taxon>Pseudonocardiales</taxon>
        <taxon>Pseudonocardiaceae</taxon>
        <taxon>Pseudonocardia</taxon>
    </lineage>
</organism>